<keyword evidence="3" id="KW-0677">Repeat</keyword>
<feature type="region of interest" description="Disordered" evidence="6">
    <location>
        <begin position="364"/>
        <end position="386"/>
    </location>
</feature>
<gene>
    <name evidence="7" type="primary">Rbbp5_1</name>
    <name evidence="7" type="ORF">g.10094</name>
</gene>
<dbReference type="AlphaFoldDB" id="A0A6G1SDP7"/>
<evidence type="ECO:0000256" key="3">
    <source>
        <dbReference type="ARBA" id="ARBA00022737"/>
    </source>
</evidence>
<proteinExistence type="predicted"/>
<dbReference type="InterPro" id="IPR001680">
    <property type="entry name" value="WD40_rpt"/>
</dbReference>
<feature type="repeat" description="WD" evidence="5">
    <location>
        <begin position="67"/>
        <end position="101"/>
    </location>
</feature>
<feature type="compositionally biased region" description="Acidic residues" evidence="6">
    <location>
        <begin position="364"/>
        <end position="376"/>
    </location>
</feature>
<reference evidence="7" key="1">
    <citation type="submission" date="2018-10" db="EMBL/GenBank/DDBJ databases">
        <title>Transcriptome assembly of Aceria tosichella (Wheat curl mite) Type 2.</title>
        <authorList>
            <person name="Scully E.D."/>
            <person name="Geib S.M."/>
            <person name="Palmer N.A."/>
            <person name="Gupta A.K."/>
            <person name="Sarath G."/>
            <person name="Tatineni S."/>
        </authorList>
    </citation>
    <scope>NUCLEOTIDE SEQUENCE</scope>
    <source>
        <strain evidence="7">LincolnNE</strain>
    </source>
</reference>
<dbReference type="PANTHER" id="PTHR44040:SF1">
    <property type="entry name" value="RETINOBLASTOMA-BINDING PROTEIN 5"/>
    <property type="match status" value="1"/>
</dbReference>
<dbReference type="EMBL" id="GGYP01003757">
    <property type="protein sequence ID" value="MDE48528.1"/>
    <property type="molecule type" value="Transcribed_RNA"/>
</dbReference>
<dbReference type="Pfam" id="PF00400">
    <property type="entry name" value="WD40"/>
    <property type="match status" value="2"/>
</dbReference>
<evidence type="ECO:0000256" key="4">
    <source>
        <dbReference type="ARBA" id="ARBA00023242"/>
    </source>
</evidence>
<dbReference type="InterPro" id="IPR015943">
    <property type="entry name" value="WD40/YVTN_repeat-like_dom_sf"/>
</dbReference>
<protein>
    <submittedName>
        <fullName evidence="7">Retinoblastoma-binding protein 5</fullName>
    </submittedName>
</protein>
<dbReference type="InterPro" id="IPR036322">
    <property type="entry name" value="WD40_repeat_dom_sf"/>
</dbReference>
<evidence type="ECO:0000256" key="5">
    <source>
        <dbReference type="PROSITE-ProRule" id="PRU00221"/>
    </source>
</evidence>
<evidence type="ECO:0000256" key="1">
    <source>
        <dbReference type="ARBA" id="ARBA00004123"/>
    </source>
</evidence>
<organism evidence="7">
    <name type="scientific">Aceria tosichella</name>
    <name type="common">wheat curl mite</name>
    <dbReference type="NCBI Taxonomy" id="561515"/>
    <lineage>
        <taxon>Eukaryota</taxon>
        <taxon>Metazoa</taxon>
        <taxon>Ecdysozoa</taxon>
        <taxon>Arthropoda</taxon>
        <taxon>Chelicerata</taxon>
        <taxon>Arachnida</taxon>
        <taxon>Acari</taxon>
        <taxon>Acariformes</taxon>
        <taxon>Trombidiformes</taxon>
        <taxon>Prostigmata</taxon>
        <taxon>Eupodina</taxon>
        <taxon>Eriophyoidea</taxon>
        <taxon>Eriophyidae</taxon>
        <taxon>Eriophyinae</taxon>
        <taxon>Aceriini</taxon>
        <taxon>Aceria</taxon>
    </lineage>
</organism>
<comment type="subcellular location">
    <subcellularLocation>
        <location evidence="1">Nucleus</location>
    </subcellularLocation>
</comment>
<dbReference type="PROSITE" id="PS50082">
    <property type="entry name" value="WD_REPEATS_2"/>
    <property type="match status" value="2"/>
</dbReference>
<evidence type="ECO:0000313" key="7">
    <source>
        <dbReference type="EMBL" id="MDE48528.1"/>
    </source>
</evidence>
<dbReference type="GO" id="GO:0048188">
    <property type="term" value="C:Set1C/COMPASS complex"/>
    <property type="evidence" value="ECO:0007669"/>
    <property type="project" value="InterPro"/>
</dbReference>
<keyword evidence="4" id="KW-0539">Nucleus</keyword>
<accession>A0A6G1SDP7</accession>
<evidence type="ECO:0000256" key="6">
    <source>
        <dbReference type="SAM" id="MobiDB-lite"/>
    </source>
</evidence>
<dbReference type="InterPro" id="IPR037850">
    <property type="entry name" value="RBBP5/Swd1"/>
</dbReference>
<feature type="repeat" description="WD" evidence="5">
    <location>
        <begin position="28"/>
        <end position="58"/>
    </location>
</feature>
<dbReference type="SMART" id="SM00320">
    <property type="entry name" value="WD40"/>
    <property type="match status" value="4"/>
</dbReference>
<name>A0A6G1SDP7_9ACAR</name>
<keyword evidence="2 5" id="KW-0853">WD repeat</keyword>
<dbReference type="PANTHER" id="PTHR44040">
    <property type="entry name" value="RETINOBLASTOMA-BINDING PROTEIN 5"/>
    <property type="match status" value="1"/>
</dbReference>
<dbReference type="Gene3D" id="2.130.10.10">
    <property type="entry name" value="YVTN repeat-like/Quinoprotein amine dehydrogenase"/>
    <property type="match status" value="1"/>
</dbReference>
<sequence>MDNDENKKNVPEECDGELECNGIGICCSFNRYGTLLAAGCNDGRIVIWDFITRNEVREFQAHFGHPVTSISWSRNGHFLASSSVDNTLAVWRVLTKELVVRWFSRAPIMRVQFNPRDNDYLIACPYRHPPMLIRIEDKKAYPQQIPIEKEDIDTNIVATFDRRGEYIYTGNTKGRLAIIKFPKTPETVRSPDKEEQNIDFQIVSSFRIQTTGSNPAAIKEIEFSARDKRYFLVNSSDKTIRLFDCSSALKAGVGGTCDEVRKLQDLVNKTMWRRCCFSGNASSVCGGSARQHALHIWDTETGVIKKLLIGTRGELLLDIQWHPMRPVLASISSGLISIWTRPQIENWSAFAPDFRELEENIEYDERESEFDDEDEDNRPAKEQEADMDVNDNVDVIQVEPDTGLLSSDEEEFDLEALEVIPITLDDHEMIDNIDMINPVQSSVPQAKEEPKEPLKEIDITLENPPVDEPHPLTLVSTKRIRVSDKMGTARKIPRL</sequence>
<dbReference type="SUPFAM" id="SSF50978">
    <property type="entry name" value="WD40 repeat-like"/>
    <property type="match status" value="1"/>
</dbReference>
<evidence type="ECO:0000256" key="2">
    <source>
        <dbReference type="ARBA" id="ARBA00022574"/>
    </source>
</evidence>